<keyword evidence="3" id="KW-0347">Helicase</keyword>
<dbReference type="Pfam" id="PF00270">
    <property type="entry name" value="DEAD"/>
    <property type="match status" value="1"/>
</dbReference>
<evidence type="ECO:0000259" key="9">
    <source>
        <dbReference type="PROSITE" id="PS51195"/>
    </source>
</evidence>
<evidence type="ECO:0000313" key="11">
    <source>
        <dbReference type="Proteomes" id="UP000823388"/>
    </source>
</evidence>
<proteinExistence type="predicted"/>
<dbReference type="FunFam" id="3.40.50.300:FF:001308">
    <property type="entry name" value="DEAD-box ATP-dependent RNA helicase 50"/>
    <property type="match status" value="1"/>
</dbReference>
<evidence type="ECO:0000259" key="7">
    <source>
        <dbReference type="PROSITE" id="PS51192"/>
    </source>
</evidence>
<accession>A0A8T0N7R3</accession>
<dbReference type="InterPro" id="IPR011545">
    <property type="entry name" value="DEAD/DEAH_box_helicase_dom"/>
</dbReference>
<sequence>MEVAGAQARAVPLLLRHPSSLRTSVSVSVRRSWAAAATAEGYDKVPMDTPGAYRLVDRATGRSVIVWGGTDDGDEAAMPSPAVLSRIETTDRPSRGSGGGTGIGNFGRLKAQKIKSLVARSAHLKRESSNRTSTNRFDEPSFDDSDQEESYFERRKPSADSERHAKQISNSGNERTRGAHSLSSVLSQYRGDDSDSPGSEATSGSKGWGNIADATYGQQNRKQREPLDFPQRKGPLDSGFFSRRSFKEIGCSDEILDALRNFDFPRPSHIQALAYGPILEGRSCVIADQSGSGKTLAYLCPIVQNLRKEEVQGLHKSSPRNPRVIILTPTAELASQVLNNCRLISKSGVPFRSMVATGGFRQKTQLESLEQELDVLIATPGRFLYLMQEGFVQLANLRWYRSLFFTCFHYLNFASQNDKMKQKNGLTCQHKIEVLPGCSVVLDEVDILFGEEGFEQVLHQLITIAPVATQYLFVTATLPLDIYNKVVETFPDCEVIMGPGVHRTSSRLEEILVDCSGDDNEEKNPETAFSNKKSALVKIVEESPVRKTIIFCNKIETCRKVENVLRRLDRKASQIKVLPFHAALDQAQRIANIKEFLKKQTADSMFLVCTDRASRGIDFANVNHVVLFDYPRDPSEYVRRVGRTARGASGNGKAFVFAVGKQVSLARRVMERNMKGHPLHDVPCV</sequence>
<dbReference type="SUPFAM" id="SSF52540">
    <property type="entry name" value="P-loop containing nucleoside triphosphate hydrolases"/>
    <property type="match status" value="1"/>
</dbReference>
<dbReference type="InterPro" id="IPR027417">
    <property type="entry name" value="P-loop_NTPase"/>
</dbReference>
<dbReference type="CDD" id="cd18787">
    <property type="entry name" value="SF2_C_DEAD"/>
    <property type="match status" value="1"/>
</dbReference>
<dbReference type="PANTHER" id="PTHR47960">
    <property type="entry name" value="DEAD-BOX ATP-DEPENDENT RNA HELICASE 50"/>
    <property type="match status" value="1"/>
</dbReference>
<keyword evidence="4" id="KW-0067">ATP-binding</keyword>
<dbReference type="PROSITE" id="PS51194">
    <property type="entry name" value="HELICASE_CTER"/>
    <property type="match status" value="1"/>
</dbReference>
<evidence type="ECO:0000256" key="2">
    <source>
        <dbReference type="ARBA" id="ARBA00022801"/>
    </source>
</evidence>
<feature type="compositionally biased region" description="Polar residues" evidence="6">
    <location>
        <begin position="196"/>
        <end position="205"/>
    </location>
</feature>
<dbReference type="GO" id="GO:0003676">
    <property type="term" value="F:nucleic acid binding"/>
    <property type="evidence" value="ECO:0007669"/>
    <property type="project" value="InterPro"/>
</dbReference>
<dbReference type="GO" id="GO:0005524">
    <property type="term" value="F:ATP binding"/>
    <property type="evidence" value="ECO:0007669"/>
    <property type="project" value="UniProtKB-KW"/>
</dbReference>
<dbReference type="SMART" id="SM00487">
    <property type="entry name" value="DEXDc"/>
    <property type="match status" value="1"/>
</dbReference>
<feature type="compositionally biased region" description="Acidic residues" evidence="6">
    <location>
        <begin position="140"/>
        <end position="150"/>
    </location>
</feature>
<dbReference type="InterPro" id="IPR014001">
    <property type="entry name" value="Helicase_ATP-bd"/>
</dbReference>
<feature type="domain" description="Helicase C-terminal" evidence="8">
    <location>
        <begin position="531"/>
        <end position="685"/>
    </location>
</feature>
<feature type="domain" description="Helicase ATP-binding" evidence="7">
    <location>
        <begin position="275"/>
        <end position="496"/>
    </location>
</feature>
<dbReference type="Gene3D" id="3.40.50.300">
    <property type="entry name" value="P-loop containing nucleotide triphosphate hydrolases"/>
    <property type="match status" value="2"/>
</dbReference>
<evidence type="ECO:0000256" key="5">
    <source>
        <dbReference type="PROSITE-ProRule" id="PRU00552"/>
    </source>
</evidence>
<evidence type="ECO:0008006" key="12">
    <source>
        <dbReference type="Google" id="ProtNLM"/>
    </source>
</evidence>
<feature type="domain" description="DEAD-box RNA helicase Q" evidence="9">
    <location>
        <begin position="244"/>
        <end position="272"/>
    </location>
</feature>
<evidence type="ECO:0000256" key="1">
    <source>
        <dbReference type="ARBA" id="ARBA00022741"/>
    </source>
</evidence>
<name>A0A8T0N7R3_PANVG</name>
<keyword evidence="1" id="KW-0547">Nucleotide-binding</keyword>
<organism evidence="10 11">
    <name type="scientific">Panicum virgatum</name>
    <name type="common">Blackwell switchgrass</name>
    <dbReference type="NCBI Taxonomy" id="38727"/>
    <lineage>
        <taxon>Eukaryota</taxon>
        <taxon>Viridiplantae</taxon>
        <taxon>Streptophyta</taxon>
        <taxon>Embryophyta</taxon>
        <taxon>Tracheophyta</taxon>
        <taxon>Spermatophyta</taxon>
        <taxon>Magnoliopsida</taxon>
        <taxon>Liliopsida</taxon>
        <taxon>Poales</taxon>
        <taxon>Poaceae</taxon>
        <taxon>PACMAD clade</taxon>
        <taxon>Panicoideae</taxon>
        <taxon>Panicodae</taxon>
        <taxon>Paniceae</taxon>
        <taxon>Panicinae</taxon>
        <taxon>Panicum</taxon>
        <taxon>Panicum sect. Hiantes</taxon>
    </lineage>
</organism>
<evidence type="ECO:0000259" key="8">
    <source>
        <dbReference type="PROSITE" id="PS51194"/>
    </source>
</evidence>
<evidence type="ECO:0000256" key="6">
    <source>
        <dbReference type="SAM" id="MobiDB-lite"/>
    </source>
</evidence>
<dbReference type="PROSITE" id="PS51195">
    <property type="entry name" value="Q_MOTIF"/>
    <property type="match status" value="1"/>
</dbReference>
<dbReference type="AlphaFoldDB" id="A0A8T0N7R3"/>
<evidence type="ECO:0000313" key="10">
    <source>
        <dbReference type="EMBL" id="KAG2544179.1"/>
    </source>
</evidence>
<gene>
    <name evidence="10" type="ORF">PVAP13_9NG791900</name>
</gene>
<dbReference type="GO" id="GO:0003724">
    <property type="term" value="F:RNA helicase activity"/>
    <property type="evidence" value="ECO:0007669"/>
    <property type="project" value="InterPro"/>
</dbReference>
<dbReference type="InterPro" id="IPR044742">
    <property type="entry name" value="DEAD/DEAH_RhlB"/>
</dbReference>
<feature type="region of interest" description="Disordered" evidence="6">
    <location>
        <begin position="86"/>
        <end position="106"/>
    </location>
</feature>
<dbReference type="EMBL" id="CM029054">
    <property type="protein sequence ID" value="KAG2544179.1"/>
    <property type="molecule type" value="Genomic_DNA"/>
</dbReference>
<keyword evidence="2" id="KW-0378">Hydrolase</keyword>
<dbReference type="PROSITE" id="PS51192">
    <property type="entry name" value="HELICASE_ATP_BIND_1"/>
    <property type="match status" value="1"/>
</dbReference>
<dbReference type="InterPro" id="IPR001650">
    <property type="entry name" value="Helicase_C-like"/>
</dbReference>
<reference evidence="10" key="1">
    <citation type="submission" date="2020-05" db="EMBL/GenBank/DDBJ databases">
        <title>WGS assembly of Panicum virgatum.</title>
        <authorList>
            <person name="Lovell J.T."/>
            <person name="Jenkins J."/>
            <person name="Shu S."/>
            <person name="Juenger T.E."/>
            <person name="Schmutz J."/>
        </authorList>
    </citation>
    <scope>NUCLEOTIDE SEQUENCE</scope>
    <source>
        <strain evidence="10">AP13</strain>
    </source>
</reference>
<dbReference type="Pfam" id="PF00271">
    <property type="entry name" value="Helicase_C"/>
    <property type="match status" value="1"/>
</dbReference>
<feature type="region of interest" description="Disordered" evidence="6">
    <location>
        <begin position="121"/>
        <end position="212"/>
    </location>
</feature>
<comment type="caution">
    <text evidence="10">The sequence shown here is derived from an EMBL/GenBank/DDBJ whole genome shotgun (WGS) entry which is preliminary data.</text>
</comment>
<evidence type="ECO:0000256" key="3">
    <source>
        <dbReference type="ARBA" id="ARBA00022806"/>
    </source>
</evidence>
<protein>
    <recommendedName>
        <fullName evidence="12">DEAD-box ATP-dependent RNA helicase 50</fullName>
    </recommendedName>
</protein>
<dbReference type="InterPro" id="IPR014014">
    <property type="entry name" value="RNA_helicase_DEAD_Q_motif"/>
</dbReference>
<evidence type="ECO:0000256" key="4">
    <source>
        <dbReference type="ARBA" id="ARBA00022840"/>
    </source>
</evidence>
<feature type="compositionally biased region" description="Gly residues" evidence="6">
    <location>
        <begin position="96"/>
        <end position="105"/>
    </location>
</feature>
<keyword evidence="11" id="KW-1185">Reference proteome</keyword>
<dbReference type="GO" id="GO:0016787">
    <property type="term" value="F:hydrolase activity"/>
    <property type="evidence" value="ECO:0007669"/>
    <property type="project" value="UniProtKB-KW"/>
</dbReference>
<dbReference type="CDD" id="cd00268">
    <property type="entry name" value="DEADc"/>
    <property type="match status" value="1"/>
</dbReference>
<feature type="short sequence motif" description="Q motif" evidence="5">
    <location>
        <begin position="244"/>
        <end position="272"/>
    </location>
</feature>
<dbReference type="SMART" id="SM00490">
    <property type="entry name" value="HELICc"/>
    <property type="match status" value="1"/>
</dbReference>
<dbReference type="Proteomes" id="UP000823388">
    <property type="component" value="Chromosome 9N"/>
</dbReference>
<feature type="compositionally biased region" description="Basic and acidic residues" evidence="6">
    <location>
        <begin position="151"/>
        <end position="165"/>
    </location>
</feature>